<feature type="region of interest" description="Disordered" evidence="1">
    <location>
        <begin position="54"/>
        <end position="101"/>
    </location>
</feature>
<organism evidence="2 3">
    <name type="scientific">Pleurodeles waltl</name>
    <name type="common">Iberian ribbed newt</name>
    <dbReference type="NCBI Taxonomy" id="8319"/>
    <lineage>
        <taxon>Eukaryota</taxon>
        <taxon>Metazoa</taxon>
        <taxon>Chordata</taxon>
        <taxon>Craniata</taxon>
        <taxon>Vertebrata</taxon>
        <taxon>Euteleostomi</taxon>
        <taxon>Amphibia</taxon>
        <taxon>Batrachia</taxon>
        <taxon>Caudata</taxon>
        <taxon>Salamandroidea</taxon>
        <taxon>Salamandridae</taxon>
        <taxon>Pleurodelinae</taxon>
        <taxon>Pleurodeles</taxon>
    </lineage>
</organism>
<feature type="region of interest" description="Disordered" evidence="1">
    <location>
        <begin position="1"/>
        <end position="37"/>
    </location>
</feature>
<dbReference type="AlphaFoldDB" id="A0AAV7S7F0"/>
<proteinExistence type="predicted"/>
<keyword evidence="3" id="KW-1185">Reference proteome</keyword>
<protein>
    <submittedName>
        <fullName evidence="2">Uncharacterized protein</fullName>
    </submittedName>
</protein>
<feature type="compositionally biased region" description="Basic residues" evidence="1">
    <location>
        <begin position="59"/>
        <end position="69"/>
    </location>
</feature>
<name>A0AAV7S7F0_PLEWA</name>
<reference evidence="2" key="1">
    <citation type="journal article" date="2022" name="bioRxiv">
        <title>Sequencing and chromosome-scale assembly of the giantPleurodeles waltlgenome.</title>
        <authorList>
            <person name="Brown T."/>
            <person name="Elewa A."/>
            <person name="Iarovenko S."/>
            <person name="Subramanian E."/>
            <person name="Araus A.J."/>
            <person name="Petzold A."/>
            <person name="Susuki M."/>
            <person name="Suzuki K.-i.T."/>
            <person name="Hayashi T."/>
            <person name="Toyoda A."/>
            <person name="Oliveira C."/>
            <person name="Osipova E."/>
            <person name="Leigh N.D."/>
            <person name="Simon A."/>
            <person name="Yun M.H."/>
        </authorList>
    </citation>
    <scope>NUCLEOTIDE SEQUENCE</scope>
    <source>
        <strain evidence="2">20211129_DDA</strain>
        <tissue evidence="2">Liver</tissue>
    </source>
</reference>
<sequence>MLLEGGLLGGTASDLELSSTLPHPSTQAQEEAAGRLASDTHCLHPRPCLTLWGSAHARPTSRRPRKLTRKIPNQLKDTGQESKLWISPRKSGTKGKPRPKKTKRELGAFALYTARISCSSCGVGERMSHCLGMIGCRTSRGWAVMALGRAGRINGADAPLTLLEQRSRGSSSSALDQ</sequence>
<evidence type="ECO:0000313" key="3">
    <source>
        <dbReference type="Proteomes" id="UP001066276"/>
    </source>
</evidence>
<evidence type="ECO:0000256" key="1">
    <source>
        <dbReference type="SAM" id="MobiDB-lite"/>
    </source>
</evidence>
<evidence type="ECO:0000313" key="2">
    <source>
        <dbReference type="EMBL" id="KAJ1160896.1"/>
    </source>
</evidence>
<feature type="compositionally biased region" description="Basic residues" evidence="1">
    <location>
        <begin position="91"/>
        <end position="101"/>
    </location>
</feature>
<dbReference type="EMBL" id="JANPWB010000008">
    <property type="protein sequence ID" value="KAJ1160896.1"/>
    <property type="molecule type" value="Genomic_DNA"/>
</dbReference>
<dbReference type="Proteomes" id="UP001066276">
    <property type="component" value="Chromosome 4_2"/>
</dbReference>
<accession>A0AAV7S7F0</accession>
<comment type="caution">
    <text evidence="2">The sequence shown here is derived from an EMBL/GenBank/DDBJ whole genome shotgun (WGS) entry which is preliminary data.</text>
</comment>
<gene>
    <name evidence="2" type="ORF">NDU88_001386</name>
</gene>
<feature type="compositionally biased region" description="Polar residues" evidence="1">
    <location>
        <begin position="16"/>
        <end position="29"/>
    </location>
</feature>